<accession>A0ABY7DVE8</accession>
<keyword evidence="2" id="KW-0813">Transport</keyword>
<dbReference type="SUPFAM" id="SSF161070">
    <property type="entry name" value="SNF-like"/>
    <property type="match status" value="1"/>
</dbReference>
<evidence type="ECO:0000313" key="7">
    <source>
        <dbReference type="EMBL" id="WAR01044.1"/>
    </source>
</evidence>
<dbReference type="Pfam" id="PF00209">
    <property type="entry name" value="SNF"/>
    <property type="match status" value="1"/>
</dbReference>
<keyword evidence="5 6" id="KW-0472">Membrane</keyword>
<dbReference type="PANTHER" id="PTHR11616">
    <property type="entry name" value="SODIUM/CHLORIDE DEPENDENT TRANSPORTER"/>
    <property type="match status" value="1"/>
</dbReference>
<dbReference type="PROSITE" id="PS50267">
    <property type="entry name" value="NA_NEUROTRAN_SYMP_3"/>
    <property type="match status" value="1"/>
</dbReference>
<comment type="subcellular location">
    <subcellularLocation>
        <location evidence="1">Membrane</location>
        <topology evidence="1">Multi-pass membrane protein</topology>
    </subcellularLocation>
</comment>
<keyword evidence="4 6" id="KW-1133">Transmembrane helix</keyword>
<evidence type="ECO:0000256" key="6">
    <source>
        <dbReference type="SAM" id="Phobius"/>
    </source>
</evidence>
<evidence type="ECO:0000313" key="8">
    <source>
        <dbReference type="Proteomes" id="UP001164746"/>
    </source>
</evidence>
<dbReference type="InterPro" id="IPR000175">
    <property type="entry name" value="Na/ntran_symport"/>
</dbReference>
<feature type="transmembrane region" description="Helical" evidence="6">
    <location>
        <begin position="88"/>
        <end position="113"/>
    </location>
</feature>
<evidence type="ECO:0000256" key="5">
    <source>
        <dbReference type="ARBA" id="ARBA00023136"/>
    </source>
</evidence>
<keyword evidence="8" id="KW-1185">Reference proteome</keyword>
<keyword evidence="3 6" id="KW-0812">Transmembrane</keyword>
<evidence type="ECO:0000256" key="2">
    <source>
        <dbReference type="ARBA" id="ARBA00022448"/>
    </source>
</evidence>
<reference evidence="7" key="1">
    <citation type="submission" date="2022-11" db="EMBL/GenBank/DDBJ databases">
        <title>Centuries of genome instability and evolution in soft-shell clam transmissible cancer (bioRxiv).</title>
        <authorList>
            <person name="Hart S.F.M."/>
            <person name="Yonemitsu M.A."/>
            <person name="Giersch R.M."/>
            <person name="Beal B.F."/>
            <person name="Arriagada G."/>
            <person name="Davis B.W."/>
            <person name="Ostrander E.A."/>
            <person name="Goff S.P."/>
            <person name="Metzger M.J."/>
        </authorList>
    </citation>
    <scope>NUCLEOTIDE SEQUENCE</scope>
    <source>
        <strain evidence="7">MELC-2E11</strain>
        <tissue evidence="7">Siphon/mantle</tissue>
    </source>
</reference>
<dbReference type="Proteomes" id="UP001164746">
    <property type="component" value="Chromosome 3"/>
</dbReference>
<feature type="transmembrane region" description="Helical" evidence="6">
    <location>
        <begin position="249"/>
        <end position="271"/>
    </location>
</feature>
<feature type="transmembrane region" description="Helical" evidence="6">
    <location>
        <begin position="170"/>
        <end position="187"/>
    </location>
</feature>
<organism evidence="7 8">
    <name type="scientific">Mya arenaria</name>
    <name type="common">Soft-shell clam</name>
    <dbReference type="NCBI Taxonomy" id="6604"/>
    <lineage>
        <taxon>Eukaryota</taxon>
        <taxon>Metazoa</taxon>
        <taxon>Spiralia</taxon>
        <taxon>Lophotrochozoa</taxon>
        <taxon>Mollusca</taxon>
        <taxon>Bivalvia</taxon>
        <taxon>Autobranchia</taxon>
        <taxon>Heteroconchia</taxon>
        <taxon>Euheterodonta</taxon>
        <taxon>Imparidentia</taxon>
        <taxon>Neoheterodontei</taxon>
        <taxon>Myida</taxon>
        <taxon>Myoidea</taxon>
        <taxon>Myidae</taxon>
        <taxon>Mya</taxon>
    </lineage>
</organism>
<dbReference type="PRINTS" id="PR00176">
    <property type="entry name" value="NANEUSMPORT"/>
</dbReference>
<feature type="transmembrane region" description="Helical" evidence="6">
    <location>
        <begin position="40"/>
        <end position="58"/>
    </location>
</feature>
<feature type="transmembrane region" description="Helical" evidence="6">
    <location>
        <begin position="133"/>
        <end position="158"/>
    </location>
</feature>
<evidence type="ECO:0000256" key="1">
    <source>
        <dbReference type="ARBA" id="ARBA00004141"/>
    </source>
</evidence>
<dbReference type="EMBL" id="CP111014">
    <property type="protein sequence ID" value="WAR01044.1"/>
    <property type="molecule type" value="Genomic_DNA"/>
</dbReference>
<protein>
    <submittedName>
        <fullName evidence="7">S6A13-like protein</fullName>
    </submittedName>
</protein>
<gene>
    <name evidence="7" type="ORF">MAR_025416</name>
</gene>
<feature type="transmembrane region" description="Helical" evidence="6">
    <location>
        <begin position="208"/>
        <end position="229"/>
    </location>
</feature>
<sequence>MASLQKSTMKLINVYHRIIIASSSGTLDSSASNGKKIRNIIFYFILYKCTFIDMHFHYKANDMFVSAGPGLAFIAYPEAVAQMPLAPLWSAIFFLMIILLGLDSQFVGVEGFVTFIVDLNPGIWRRGRFRREILIGLICIASFLVGLSMVCRGGMYVFQLFDYYSVSRTIFVIAFIEMIVVSYIYGIGRFHENLEAMYRTRVTPFVKVCWAIITPTFILTLFVAGVISYSNLTYDRKSVSYEYPQWAIMIGWVLASASIVWIPIVAAYRLYQVPGTLSQRVREAIKPKLKKHQIRPNEDLSKIKYIGEDEE</sequence>
<evidence type="ECO:0000256" key="3">
    <source>
        <dbReference type="ARBA" id="ARBA00022692"/>
    </source>
</evidence>
<dbReference type="InterPro" id="IPR037272">
    <property type="entry name" value="SNS_sf"/>
</dbReference>
<name>A0ABY7DVE8_MYAAR</name>
<evidence type="ECO:0000256" key="4">
    <source>
        <dbReference type="ARBA" id="ARBA00022989"/>
    </source>
</evidence>
<proteinExistence type="predicted"/>
<dbReference type="PANTHER" id="PTHR11616:SF325">
    <property type="entry name" value="TRANSPORTER"/>
    <property type="match status" value="1"/>
</dbReference>